<dbReference type="Proteomes" id="UP000594014">
    <property type="component" value="Chromosome"/>
</dbReference>
<name>A0ACD1AG39_9FIRM</name>
<proteinExistence type="predicted"/>
<gene>
    <name evidence="1" type="ORF">FRZ06_19650</name>
</gene>
<evidence type="ECO:0000313" key="1">
    <source>
        <dbReference type="EMBL" id="QOX65410.1"/>
    </source>
</evidence>
<accession>A0ACD1AG39</accession>
<organism evidence="1 2">
    <name type="scientific">Anoxybacterium hadale</name>
    <dbReference type="NCBI Taxonomy" id="3408580"/>
    <lineage>
        <taxon>Bacteria</taxon>
        <taxon>Bacillati</taxon>
        <taxon>Bacillota</taxon>
        <taxon>Clostridia</taxon>
        <taxon>Peptostreptococcales</taxon>
        <taxon>Anaerovoracaceae</taxon>
        <taxon>Anoxybacterium</taxon>
    </lineage>
</organism>
<dbReference type="EMBL" id="CP042469">
    <property type="protein sequence ID" value="QOX65410.1"/>
    <property type="molecule type" value="Genomic_DNA"/>
</dbReference>
<reference evidence="1" key="1">
    <citation type="submission" date="2019-08" db="EMBL/GenBank/DDBJ databases">
        <title>Genome sequence of Clostridiales bacterium MT110.</title>
        <authorList>
            <person name="Cao J."/>
        </authorList>
    </citation>
    <scope>NUCLEOTIDE SEQUENCE</scope>
    <source>
        <strain evidence="1">MT110</strain>
    </source>
</reference>
<sequence length="535" mass="55854">MATEIIMPKAGMAMEEGTILKWLKAEGEAVEQGEPLLEILTDKVNMEVEAQVSGTLIKILKQEGEVVPVITNIGYIGEAGEAAPEAGAGTGPVISQTTGSPEAAIAKTAAAEAEKAEASEIAAGTGTGISPRHSGVGILPEDRESADPRGMAGNRVIAESEAERSDAASNFSGKIAATPAAKRMAAERNINLSLVRGSGANGEIYAKDVEEYRSVVISPLARRAAEAEGLDVNELTGSGYGGKILLQDVASKLAFRNAEREGGQPAAAAAPGANASAAGSATGYSSGAAASGSLAAGQMTADGKEIAEVVSYSGIRKVIGDRMVQSKFTAPHLYFSQRVNLEKLLEVRKQINEAQEKKTSVTDYIAKAVVKTLKKYPDFNVSLMGDKIVRYGSINIGIAVAAPGGLIVPVIKNANDKSVVELSMEAGTLFEKARAGKLKQEEYTGGTFTISNLGMFGIDNFTAIINQPEVGILAVSATKDEAVVVKDESGNKVIAIKPMMNITLTADHRVVDGLIAAQFVTEIQRLLENPIELLI</sequence>
<evidence type="ECO:0000313" key="2">
    <source>
        <dbReference type="Proteomes" id="UP000594014"/>
    </source>
</evidence>
<protein>
    <submittedName>
        <fullName evidence="1">2-oxo acid dehydrogenase subunit E2</fullName>
    </submittedName>
</protein>
<keyword evidence="2" id="KW-1185">Reference proteome</keyword>